<protein>
    <recommendedName>
        <fullName evidence="1">DUF7130 domain-containing protein</fullName>
    </recommendedName>
</protein>
<evidence type="ECO:0000313" key="2">
    <source>
        <dbReference type="EMBL" id="CQR53369.1"/>
    </source>
</evidence>
<keyword evidence="3" id="KW-1185">Reference proteome</keyword>
<organism evidence="2 3">
    <name type="scientific">Haloferax massiliensis</name>
    <dbReference type="NCBI Taxonomy" id="1476858"/>
    <lineage>
        <taxon>Archaea</taxon>
        <taxon>Methanobacteriati</taxon>
        <taxon>Methanobacteriota</taxon>
        <taxon>Stenosarchaea group</taxon>
        <taxon>Halobacteria</taxon>
        <taxon>Halobacteriales</taxon>
        <taxon>Haloferacaceae</taxon>
        <taxon>Haloferax</taxon>
    </lineage>
</organism>
<accession>A0A0D6JWR8</accession>
<dbReference type="Pfam" id="PF23458">
    <property type="entry name" value="DUF7130"/>
    <property type="match status" value="1"/>
</dbReference>
<dbReference type="EMBL" id="CSTE01000006">
    <property type="protein sequence ID" value="CQR53369.1"/>
    <property type="molecule type" value="Genomic_DNA"/>
</dbReference>
<evidence type="ECO:0000313" key="3">
    <source>
        <dbReference type="Proteomes" id="UP000198902"/>
    </source>
</evidence>
<dbReference type="AlphaFoldDB" id="A0A0D6JWR8"/>
<dbReference type="SUPFAM" id="SSF57802">
    <property type="entry name" value="Rubredoxin-like"/>
    <property type="match status" value="1"/>
</dbReference>
<proteinExistence type="predicted"/>
<dbReference type="InterPro" id="IPR055554">
    <property type="entry name" value="DUF7130"/>
</dbReference>
<reference evidence="3" key="1">
    <citation type="submission" date="2015-03" db="EMBL/GenBank/DDBJ databases">
        <authorList>
            <person name="Urmite Genomes"/>
        </authorList>
    </citation>
    <scope>NUCLEOTIDE SEQUENCE [LARGE SCALE GENOMIC DNA]</scope>
    <source>
        <strain evidence="3">Arc-Hr</strain>
    </source>
</reference>
<dbReference type="Proteomes" id="UP000198902">
    <property type="component" value="Unassembled WGS sequence"/>
</dbReference>
<sequence>MGLACVCDTMAIKTPARPTEPARPLDDERARWEAAETTAETASRAVRPPTVVEHRRLPGKNFGEAQLVWRCDDCGELGALTAFPSSCPDCGAGREALFYFTED</sequence>
<feature type="domain" description="DUF7130" evidence="1">
    <location>
        <begin position="52"/>
        <end position="103"/>
    </location>
</feature>
<evidence type="ECO:0000259" key="1">
    <source>
        <dbReference type="Pfam" id="PF23458"/>
    </source>
</evidence>
<gene>
    <name evidence="2" type="ORF">BN996_03579</name>
</gene>
<dbReference type="Gene3D" id="2.20.28.10">
    <property type="match status" value="1"/>
</dbReference>
<name>A0A0D6JWR8_9EURY</name>